<dbReference type="OrthoDB" id="47330at2759"/>
<keyword evidence="6" id="KW-1185">Reference proteome</keyword>
<feature type="compositionally biased region" description="Acidic residues" evidence="3">
    <location>
        <begin position="641"/>
        <end position="672"/>
    </location>
</feature>
<organism evidence="5 6">
    <name type="scientific">Pestalotiopsis fici (strain W106-1 / CGMCC3.15140)</name>
    <dbReference type="NCBI Taxonomy" id="1229662"/>
    <lineage>
        <taxon>Eukaryota</taxon>
        <taxon>Fungi</taxon>
        <taxon>Dikarya</taxon>
        <taxon>Ascomycota</taxon>
        <taxon>Pezizomycotina</taxon>
        <taxon>Sordariomycetes</taxon>
        <taxon>Xylariomycetidae</taxon>
        <taxon>Amphisphaeriales</taxon>
        <taxon>Sporocadaceae</taxon>
        <taxon>Pestalotiopsis</taxon>
    </lineage>
</organism>
<evidence type="ECO:0000313" key="5">
    <source>
        <dbReference type="EMBL" id="ETS77033.1"/>
    </source>
</evidence>
<feature type="compositionally biased region" description="Acidic residues" evidence="3">
    <location>
        <begin position="78"/>
        <end position="92"/>
    </location>
</feature>
<dbReference type="eggNOG" id="ENOG502SRC8">
    <property type="taxonomic scope" value="Eukaryota"/>
</dbReference>
<dbReference type="InterPro" id="IPR001270">
    <property type="entry name" value="ClpA/B"/>
</dbReference>
<dbReference type="OMA" id="PYFLIGQ"/>
<protein>
    <recommendedName>
        <fullName evidence="4">ATPase AAA-type core domain-containing protein</fullName>
    </recommendedName>
</protein>
<proteinExistence type="predicted"/>
<dbReference type="HOGENOM" id="CLU_021319_0_0_1"/>
<name>W3WT30_PESFW</name>
<dbReference type="Proteomes" id="UP000030651">
    <property type="component" value="Unassembled WGS sequence"/>
</dbReference>
<evidence type="ECO:0000256" key="2">
    <source>
        <dbReference type="ARBA" id="ARBA00022840"/>
    </source>
</evidence>
<dbReference type="EMBL" id="KI912116">
    <property type="protein sequence ID" value="ETS77033.1"/>
    <property type="molecule type" value="Genomic_DNA"/>
</dbReference>
<dbReference type="InterPro" id="IPR003959">
    <property type="entry name" value="ATPase_AAA_core"/>
</dbReference>
<keyword evidence="2" id="KW-0067">ATP-binding</keyword>
<dbReference type="GO" id="GO:0034605">
    <property type="term" value="P:cellular response to heat"/>
    <property type="evidence" value="ECO:0007669"/>
    <property type="project" value="TreeGrafter"/>
</dbReference>
<feature type="compositionally biased region" description="Basic and acidic residues" evidence="3">
    <location>
        <begin position="68"/>
        <end position="77"/>
    </location>
</feature>
<evidence type="ECO:0000259" key="4">
    <source>
        <dbReference type="Pfam" id="PF07724"/>
    </source>
</evidence>
<dbReference type="STRING" id="1229662.W3WT30"/>
<dbReference type="Pfam" id="PF07724">
    <property type="entry name" value="AAA_2"/>
    <property type="match status" value="1"/>
</dbReference>
<dbReference type="InterPro" id="IPR050130">
    <property type="entry name" value="ClpA_ClpB"/>
</dbReference>
<evidence type="ECO:0000256" key="1">
    <source>
        <dbReference type="ARBA" id="ARBA00022741"/>
    </source>
</evidence>
<dbReference type="RefSeq" id="XP_007837679.1">
    <property type="nucleotide sequence ID" value="XM_007839488.1"/>
</dbReference>
<dbReference type="GO" id="GO:0005737">
    <property type="term" value="C:cytoplasm"/>
    <property type="evidence" value="ECO:0007669"/>
    <property type="project" value="TreeGrafter"/>
</dbReference>
<dbReference type="PRINTS" id="PR00300">
    <property type="entry name" value="CLPPROTEASEA"/>
</dbReference>
<dbReference type="PANTHER" id="PTHR11638">
    <property type="entry name" value="ATP-DEPENDENT CLP PROTEASE"/>
    <property type="match status" value="1"/>
</dbReference>
<accession>W3WT30</accession>
<dbReference type="InterPro" id="IPR027417">
    <property type="entry name" value="P-loop_NTPase"/>
</dbReference>
<feature type="region of interest" description="Disordered" evidence="3">
    <location>
        <begin position="50"/>
        <end position="94"/>
    </location>
</feature>
<dbReference type="PANTHER" id="PTHR11638:SF18">
    <property type="entry name" value="HEAT SHOCK PROTEIN 104"/>
    <property type="match status" value="1"/>
</dbReference>
<reference evidence="6" key="1">
    <citation type="journal article" date="2015" name="BMC Genomics">
        <title>Genomic and transcriptomic analysis of the endophytic fungus Pestalotiopsis fici reveals its lifestyle and high potential for synthesis of natural products.</title>
        <authorList>
            <person name="Wang X."/>
            <person name="Zhang X."/>
            <person name="Liu L."/>
            <person name="Xiang M."/>
            <person name="Wang W."/>
            <person name="Sun X."/>
            <person name="Che Y."/>
            <person name="Guo L."/>
            <person name="Liu G."/>
            <person name="Guo L."/>
            <person name="Wang C."/>
            <person name="Yin W.B."/>
            <person name="Stadler M."/>
            <person name="Zhang X."/>
            <person name="Liu X."/>
        </authorList>
    </citation>
    <scope>NUCLEOTIDE SEQUENCE [LARGE SCALE GENOMIC DNA]</scope>
    <source>
        <strain evidence="6">W106-1 / CGMCC3.15140</strain>
    </source>
</reference>
<dbReference type="InParanoid" id="W3WT30"/>
<dbReference type="AlphaFoldDB" id="W3WT30"/>
<dbReference type="GO" id="GO:0016887">
    <property type="term" value="F:ATP hydrolysis activity"/>
    <property type="evidence" value="ECO:0007669"/>
    <property type="project" value="InterPro"/>
</dbReference>
<evidence type="ECO:0000256" key="3">
    <source>
        <dbReference type="SAM" id="MobiDB-lite"/>
    </source>
</evidence>
<feature type="domain" description="ATPase AAA-type core" evidence="4">
    <location>
        <begin position="340"/>
        <end position="493"/>
    </location>
</feature>
<dbReference type="Gene3D" id="3.40.50.300">
    <property type="entry name" value="P-loop containing nucleotide triphosphate hydrolases"/>
    <property type="match status" value="1"/>
</dbReference>
<dbReference type="SUPFAM" id="SSF52540">
    <property type="entry name" value="P-loop containing nucleoside triphosphate hydrolases"/>
    <property type="match status" value="1"/>
</dbReference>
<keyword evidence="1" id="KW-0547">Nucleotide-binding</keyword>
<gene>
    <name evidence="5" type="ORF">PFICI_10907</name>
</gene>
<sequence>MSKSTKTEIEQVIAAQPTCTRREARSLLKICDNDVAKAIARYKLLDAYKDTEETASGTDSESEAPSSETDKDSNHDSEDSETVNYDEDDEESYWPALPRFDKPAELIKGGADGSGVFELESLIGFIQGGATDTQVQAYLDYYDEDIVQENMNALIGGEYPAIFYVVETHNVKLIRLWVKYGGDPNITCGEDKIPLLVFAILRGSRTLQTVTKTVETLLVLGALPSSIPAAFYQRYDEDLPEEGPDRSKMRDLGDENKKWCTPDFSTVMSAALNVTMRYFLDRASKFIQPSGREKTVVFRQNAEGVLGLYQSIIAQPVATRWLMRKLLSHLSRQSNKPLVLVFAGPSGHGKTELAKSLGSLLGVEMKPVNCTVMNNETDLFGARPPMSDWAKGSPVNNFIVEQHEKRSVIFMDEFEKTEQQVHNSLLIPFQEGTYEDRRDAKLVVDCKKTIWILATNAFDNMIHSFHEKNKAGLESDDVNEQERLVNELCQQLRRESISKWGAPLTGRIKTFMPFLRFSDAESIIVAHKGFMDYEAEVAKPIVLAKDPKHDRYIGNVRIAVKNDSSLFSRLSKENYIPETGARGIFDGVERELIDPLTEMYLKDGEDFDEDQPETLFEIGMGRDKEVEVKLIRQRREKVDKEQEEEEDEEGDVDSEEEEEDEEVEIVEIEDAE</sequence>
<feature type="region of interest" description="Disordered" evidence="3">
    <location>
        <begin position="633"/>
        <end position="672"/>
    </location>
</feature>
<feature type="compositionally biased region" description="Polar residues" evidence="3">
    <location>
        <begin position="54"/>
        <end position="67"/>
    </location>
</feature>
<evidence type="ECO:0000313" key="6">
    <source>
        <dbReference type="Proteomes" id="UP000030651"/>
    </source>
</evidence>
<dbReference type="GO" id="GO:0005524">
    <property type="term" value="F:ATP binding"/>
    <property type="evidence" value="ECO:0007669"/>
    <property type="project" value="UniProtKB-KW"/>
</dbReference>
<dbReference type="KEGG" id="pfy:PFICI_10907"/>
<dbReference type="GeneID" id="19275920"/>